<reference evidence="4 5" key="1">
    <citation type="submission" date="2012-02" db="EMBL/GenBank/DDBJ databases">
        <title>Complete genome sequence of Actinoplanes missouriensis 431 (= NBRC 102363).</title>
        <authorList>
            <person name="Ohnishi Y."/>
            <person name="Ishikawa J."/>
            <person name="Sekine M."/>
            <person name="Hosoyama A."/>
            <person name="Harada T."/>
            <person name="Narita H."/>
            <person name="Hata T."/>
            <person name="Konno Y."/>
            <person name="Tutikane K."/>
            <person name="Fujita N."/>
            <person name="Horinouchi S."/>
            <person name="Hayakawa M."/>
        </authorList>
    </citation>
    <scope>NUCLEOTIDE SEQUENCE [LARGE SCALE GENOMIC DNA]</scope>
    <source>
        <strain evidence="5">ATCC 14538 / DSM 43046 / CBS 188.64 / JCM 3121 / NBRC 102363 / NCIMB 12654 / NRRL B-3342 / UNCC 431</strain>
    </source>
</reference>
<dbReference type="eggNOG" id="ENOG50331V5">
    <property type="taxonomic scope" value="Bacteria"/>
</dbReference>
<evidence type="ECO:0000259" key="3">
    <source>
        <dbReference type="Pfam" id="PF10708"/>
    </source>
</evidence>
<evidence type="ECO:0000256" key="2">
    <source>
        <dbReference type="SAM" id="Phobius"/>
    </source>
</evidence>
<keyword evidence="5" id="KW-1185">Reference proteome</keyword>
<feature type="domain" description="DUF2510" evidence="3">
    <location>
        <begin position="12"/>
        <end position="44"/>
    </location>
</feature>
<dbReference type="AlphaFoldDB" id="I0H778"/>
<dbReference type="Pfam" id="PF10708">
    <property type="entry name" value="DUF2510"/>
    <property type="match status" value="1"/>
</dbReference>
<feature type="region of interest" description="Disordered" evidence="1">
    <location>
        <begin position="1"/>
        <end position="21"/>
    </location>
</feature>
<sequence>MSSPAQPPGAPAGWYTDPHGLPALRWWDGREWTAHLQPGAAAVPPAMPAAAPAGEPLPGAHTSPRPTFASPRGYSMQPIDAVSAQLGYTTPAVPPSVPSSPSAPPSGPSSPSAPPSGPSSPSAPPSGPSSPSALSPGPSSGPSSGPWGSPAGGDDGRSGAASVRNRAVIVGAVSLLVNPLLLCSILAIVLGVRGLAGSRPMAVLAISLGTAGVLTHVAFVLLLNHLL</sequence>
<feature type="region of interest" description="Disordered" evidence="1">
    <location>
        <begin position="37"/>
        <end position="75"/>
    </location>
</feature>
<dbReference type="HOGENOM" id="CLU_1217704_0_0_11"/>
<feature type="compositionally biased region" description="Pro residues" evidence="1">
    <location>
        <begin position="1"/>
        <end position="10"/>
    </location>
</feature>
<dbReference type="InterPro" id="IPR018929">
    <property type="entry name" value="DUF2510"/>
</dbReference>
<evidence type="ECO:0000313" key="4">
    <source>
        <dbReference type="EMBL" id="BAL88865.1"/>
    </source>
</evidence>
<feature type="compositionally biased region" description="Low complexity" evidence="1">
    <location>
        <begin position="38"/>
        <end position="60"/>
    </location>
</feature>
<proteinExistence type="predicted"/>
<keyword evidence="2" id="KW-0812">Transmembrane</keyword>
<feature type="transmembrane region" description="Helical" evidence="2">
    <location>
        <begin position="202"/>
        <end position="223"/>
    </location>
</feature>
<gene>
    <name evidence="4" type="ordered locus">AMIS_36450</name>
</gene>
<dbReference type="EMBL" id="AP012319">
    <property type="protein sequence ID" value="BAL88865.1"/>
    <property type="molecule type" value="Genomic_DNA"/>
</dbReference>
<organism evidence="4 5">
    <name type="scientific">Actinoplanes missouriensis (strain ATCC 14538 / DSM 43046 / CBS 188.64 / JCM 3121 / NBRC 102363 / NCIMB 12654 / NRRL B-3342 / UNCC 431)</name>
    <dbReference type="NCBI Taxonomy" id="512565"/>
    <lineage>
        <taxon>Bacteria</taxon>
        <taxon>Bacillati</taxon>
        <taxon>Actinomycetota</taxon>
        <taxon>Actinomycetes</taxon>
        <taxon>Micromonosporales</taxon>
        <taxon>Micromonosporaceae</taxon>
        <taxon>Actinoplanes</taxon>
    </lineage>
</organism>
<feature type="compositionally biased region" description="Pro residues" evidence="1">
    <location>
        <begin position="92"/>
        <end position="128"/>
    </location>
</feature>
<protein>
    <recommendedName>
        <fullName evidence="3">DUF2510 domain-containing protein</fullName>
    </recommendedName>
</protein>
<evidence type="ECO:0000256" key="1">
    <source>
        <dbReference type="SAM" id="MobiDB-lite"/>
    </source>
</evidence>
<keyword evidence="2" id="KW-1133">Transmembrane helix</keyword>
<dbReference type="PATRIC" id="fig|512565.3.peg.3638"/>
<dbReference type="Proteomes" id="UP000007882">
    <property type="component" value="Chromosome"/>
</dbReference>
<evidence type="ECO:0000313" key="5">
    <source>
        <dbReference type="Proteomes" id="UP000007882"/>
    </source>
</evidence>
<feature type="transmembrane region" description="Helical" evidence="2">
    <location>
        <begin position="167"/>
        <end position="190"/>
    </location>
</feature>
<dbReference type="KEGG" id="ams:AMIS_36450"/>
<dbReference type="RefSeq" id="WP_014443759.1">
    <property type="nucleotide sequence ID" value="NC_017093.1"/>
</dbReference>
<feature type="region of interest" description="Disordered" evidence="1">
    <location>
        <begin position="88"/>
        <end position="159"/>
    </location>
</feature>
<name>I0H778_ACTM4</name>
<feature type="compositionally biased region" description="Low complexity" evidence="1">
    <location>
        <begin position="129"/>
        <end position="149"/>
    </location>
</feature>
<accession>I0H778</accession>
<dbReference type="STRING" id="512565.AMIS_36450"/>
<keyword evidence="2" id="KW-0472">Membrane</keyword>